<sequence length="224" mass="24058">MIPDDNKARCSGICRKMPVAALIFFLAVLPASGGNHGTARDFPRFTFGIEGNCTVTFGTYYHYNFISADGYRINARGYDGSAACNGQLLANAGCNLNRNLNLSVYFGFGGIRRKETALPLSLRLTAYFGKDPTAGRCFAFADGGAAIGTDRKAKLSPAGKLGAGYRVSLTRSTKLDFLIACQMIYSHPDVSESIDGMASGVPPERIRRNNILINGITFGIGLNF</sequence>
<evidence type="ECO:0000313" key="2">
    <source>
        <dbReference type="EMBL" id="MBO8454222.1"/>
    </source>
</evidence>
<feature type="chain" id="PRO_5036931192" description="Outer membrane protein beta-barrel domain-containing protein" evidence="1">
    <location>
        <begin position="34"/>
        <end position="224"/>
    </location>
</feature>
<evidence type="ECO:0000313" key="3">
    <source>
        <dbReference type="Proteomes" id="UP000771749"/>
    </source>
</evidence>
<name>A0A940IGR4_9BACT</name>
<evidence type="ECO:0000256" key="1">
    <source>
        <dbReference type="SAM" id="SignalP"/>
    </source>
</evidence>
<reference evidence="2" key="2">
    <citation type="journal article" date="2021" name="PeerJ">
        <title>Extensive microbial diversity within the chicken gut microbiome revealed by metagenomics and culture.</title>
        <authorList>
            <person name="Gilroy R."/>
            <person name="Ravi A."/>
            <person name="Getino M."/>
            <person name="Pursley I."/>
            <person name="Horton D.L."/>
            <person name="Alikhan N.F."/>
            <person name="Baker D."/>
            <person name="Gharbi K."/>
            <person name="Hall N."/>
            <person name="Watson M."/>
            <person name="Adriaenssens E.M."/>
            <person name="Foster-Nyarko E."/>
            <person name="Jarju S."/>
            <person name="Secka A."/>
            <person name="Antonio M."/>
            <person name="Oren A."/>
            <person name="Chaudhuri R.R."/>
            <person name="La Ragione R."/>
            <person name="Hildebrand F."/>
            <person name="Pallen M.J."/>
        </authorList>
    </citation>
    <scope>NUCLEOTIDE SEQUENCE</scope>
    <source>
        <strain evidence="2">F1-3629</strain>
    </source>
</reference>
<comment type="caution">
    <text evidence="2">The sequence shown here is derived from an EMBL/GenBank/DDBJ whole genome shotgun (WGS) entry which is preliminary data.</text>
</comment>
<gene>
    <name evidence="2" type="ORF">IAC07_05805</name>
</gene>
<feature type="signal peptide" evidence="1">
    <location>
        <begin position="1"/>
        <end position="33"/>
    </location>
</feature>
<accession>A0A940IGR4</accession>
<evidence type="ECO:0008006" key="4">
    <source>
        <dbReference type="Google" id="ProtNLM"/>
    </source>
</evidence>
<proteinExistence type="predicted"/>
<protein>
    <recommendedName>
        <fullName evidence="4">Outer membrane protein beta-barrel domain-containing protein</fullName>
    </recommendedName>
</protein>
<dbReference type="AlphaFoldDB" id="A0A940IGR4"/>
<organism evidence="2 3">
    <name type="scientific">Candidatus Cryptobacteroides gallistercoris</name>
    <dbReference type="NCBI Taxonomy" id="2840765"/>
    <lineage>
        <taxon>Bacteria</taxon>
        <taxon>Pseudomonadati</taxon>
        <taxon>Bacteroidota</taxon>
        <taxon>Bacteroidia</taxon>
        <taxon>Bacteroidales</taxon>
        <taxon>Candidatus Cryptobacteroides</taxon>
    </lineage>
</organism>
<keyword evidence="1" id="KW-0732">Signal</keyword>
<dbReference type="EMBL" id="JADIMJ010000086">
    <property type="protein sequence ID" value="MBO8454222.1"/>
    <property type="molecule type" value="Genomic_DNA"/>
</dbReference>
<reference evidence="2" key="1">
    <citation type="submission" date="2020-10" db="EMBL/GenBank/DDBJ databases">
        <authorList>
            <person name="Gilroy R."/>
        </authorList>
    </citation>
    <scope>NUCLEOTIDE SEQUENCE</scope>
    <source>
        <strain evidence="2">F1-3629</strain>
    </source>
</reference>
<dbReference type="Proteomes" id="UP000771749">
    <property type="component" value="Unassembled WGS sequence"/>
</dbReference>